<protein>
    <submittedName>
        <fullName evidence="7">TM2 domain-containing protein</fullName>
    </submittedName>
</protein>
<evidence type="ECO:0000259" key="6">
    <source>
        <dbReference type="Pfam" id="PF05154"/>
    </source>
</evidence>
<dbReference type="AlphaFoldDB" id="A0A553SHQ3"/>
<comment type="caution">
    <text evidence="7">The sequence shown here is derived from an EMBL/GenBank/DDBJ whole genome shotgun (WGS) entry which is preliminary data.</text>
</comment>
<organism evidence="7 8">
    <name type="scientific">Niallia circulans</name>
    <name type="common">Bacillus circulans</name>
    <dbReference type="NCBI Taxonomy" id="1397"/>
    <lineage>
        <taxon>Bacteria</taxon>
        <taxon>Bacillati</taxon>
        <taxon>Bacillota</taxon>
        <taxon>Bacilli</taxon>
        <taxon>Bacillales</taxon>
        <taxon>Bacillaceae</taxon>
        <taxon>Niallia</taxon>
    </lineage>
</organism>
<dbReference type="Pfam" id="PF05154">
    <property type="entry name" value="TM2"/>
    <property type="match status" value="1"/>
</dbReference>
<gene>
    <name evidence="7" type="ORF">CEQ21_13370</name>
</gene>
<accession>A0A553SHQ3</accession>
<keyword evidence="3 5" id="KW-1133">Transmembrane helix</keyword>
<dbReference type="InterPro" id="IPR050932">
    <property type="entry name" value="TM2D1-3-like"/>
</dbReference>
<keyword evidence="4 5" id="KW-0472">Membrane</keyword>
<reference evidence="8" key="1">
    <citation type="submission" date="2018-10" db="EMBL/GenBank/DDBJ databases">
        <title>FDA dAtabase for Regulatory Grade micrObial Sequences (FDA-ARGOS): Supporting development and validation of Infectious Disease Dx tests.</title>
        <authorList>
            <person name="Minogue T."/>
            <person name="Wolcott M."/>
            <person name="Wasieloski L."/>
            <person name="Aguilar W."/>
            <person name="Moore D."/>
            <person name="Tallon L."/>
            <person name="Sadzewicz L."/>
            <person name="Sengamalay N."/>
            <person name="Ott S."/>
            <person name="Godinez A."/>
            <person name="Nagaraj S."/>
            <person name="Vavikolanu K."/>
            <person name="Vyas G."/>
            <person name="Nadendla S."/>
            <person name="George J."/>
            <person name="Sichtig H."/>
        </authorList>
    </citation>
    <scope>NUCLEOTIDE SEQUENCE [LARGE SCALE GENOMIC DNA]</scope>
    <source>
        <strain evidence="8">FDAARGOS_343</strain>
    </source>
</reference>
<proteinExistence type="predicted"/>
<evidence type="ECO:0000256" key="2">
    <source>
        <dbReference type="ARBA" id="ARBA00022692"/>
    </source>
</evidence>
<dbReference type="RefSeq" id="WP_185764936.1">
    <property type="nucleotide sequence ID" value="NZ_RIBP01000004.1"/>
</dbReference>
<feature type="transmembrane region" description="Helical" evidence="5">
    <location>
        <begin position="30"/>
        <end position="49"/>
    </location>
</feature>
<dbReference type="InterPro" id="IPR007829">
    <property type="entry name" value="TM2"/>
</dbReference>
<dbReference type="PANTHER" id="PTHR21016:SF25">
    <property type="entry name" value="TM2 DOMAIN-CONTAINING PROTEIN DDB_G0277895-RELATED"/>
    <property type="match status" value="1"/>
</dbReference>
<evidence type="ECO:0000256" key="1">
    <source>
        <dbReference type="ARBA" id="ARBA00004141"/>
    </source>
</evidence>
<evidence type="ECO:0000256" key="5">
    <source>
        <dbReference type="SAM" id="Phobius"/>
    </source>
</evidence>
<feature type="domain" description="TM2" evidence="6">
    <location>
        <begin position="26"/>
        <end position="74"/>
    </location>
</feature>
<dbReference type="PANTHER" id="PTHR21016">
    <property type="entry name" value="BETA-AMYLOID BINDING PROTEIN-RELATED"/>
    <property type="match status" value="1"/>
</dbReference>
<feature type="transmembrane region" description="Helical" evidence="5">
    <location>
        <begin position="55"/>
        <end position="75"/>
    </location>
</feature>
<keyword evidence="2 5" id="KW-0812">Transmembrane</keyword>
<dbReference type="Proteomes" id="UP000319837">
    <property type="component" value="Unassembled WGS sequence"/>
</dbReference>
<comment type="subcellular location">
    <subcellularLocation>
        <location evidence="1">Membrane</location>
        <topology evidence="1">Multi-pass membrane protein</topology>
    </subcellularLocation>
</comment>
<sequence>MQNIYAKQDLTSQELQLLASEMDRKKKSTATTWILWLFLGNIGAHRYYLGKIGTGVAMTLTLGCFGIWTLIDIFLNNGMINKKNTEIESDIISELKLMNNARKKEAI</sequence>
<dbReference type="EMBL" id="RIBP01000004">
    <property type="protein sequence ID" value="TRZ36512.1"/>
    <property type="molecule type" value="Genomic_DNA"/>
</dbReference>
<evidence type="ECO:0000256" key="3">
    <source>
        <dbReference type="ARBA" id="ARBA00022989"/>
    </source>
</evidence>
<evidence type="ECO:0000313" key="7">
    <source>
        <dbReference type="EMBL" id="TRZ36512.1"/>
    </source>
</evidence>
<name>A0A553SHQ3_NIACI</name>
<dbReference type="GO" id="GO:0016020">
    <property type="term" value="C:membrane"/>
    <property type="evidence" value="ECO:0007669"/>
    <property type="project" value="UniProtKB-SubCell"/>
</dbReference>
<evidence type="ECO:0000256" key="4">
    <source>
        <dbReference type="ARBA" id="ARBA00023136"/>
    </source>
</evidence>
<evidence type="ECO:0000313" key="8">
    <source>
        <dbReference type="Proteomes" id="UP000319837"/>
    </source>
</evidence>